<evidence type="ECO:0000256" key="6">
    <source>
        <dbReference type="SAM" id="Phobius"/>
    </source>
</evidence>
<dbReference type="InterPro" id="IPR014710">
    <property type="entry name" value="RmlC-like_jellyroll"/>
</dbReference>
<feature type="transmembrane region" description="Helical" evidence="6">
    <location>
        <begin position="379"/>
        <end position="399"/>
    </location>
</feature>
<feature type="domain" description="Cyclic nucleotide-binding" evidence="7">
    <location>
        <begin position="932"/>
        <end position="1030"/>
    </location>
</feature>
<protein>
    <recommendedName>
        <fullName evidence="11">Sulfate transporter</fullName>
    </recommendedName>
</protein>
<dbReference type="EMBL" id="MU129130">
    <property type="protein sequence ID" value="KAF9505966.1"/>
    <property type="molecule type" value="Genomic_DNA"/>
</dbReference>
<proteinExistence type="predicted"/>
<evidence type="ECO:0000256" key="3">
    <source>
        <dbReference type="ARBA" id="ARBA00022989"/>
    </source>
</evidence>
<dbReference type="Pfam" id="PF00027">
    <property type="entry name" value="cNMP_binding"/>
    <property type="match status" value="1"/>
</dbReference>
<sequence length="1064" mass="115291">MGDPRGSPDPQHSAHVLSLGPPLMTESGRASHSSSSAGTFSDTLDGIRDDSALLADMLLSPSSSVGGPSPSRILHPHLFPPSRIRRNRGSPSNGFRSPFGLSATNADSSDEEDVFRSGDVIRPQRSLSGDNTPRALSPNRSALSMLLSREMKDSTRTITTARPFPSPPRDLTPAETPGFSGETEPAESISAPLPAISSDHRGRRLPDEEEGTPLIAERNAHVGYGTSATDTFRHHAPSTALPSLPSFPNEGGLSRPKASLKSMRHYASPYAVKSAVISTLEVLPAVSLGLLLNILDGVSYGFIIFPAGAVFSGFGSLGVSMFFLTTVVSQLVYSLGGSSFPGATSSMIIEVIPFFHIIAGEITTHVGEDNPSRIIATTMIAFALSSVLTGIAFVLFGMLKLGSVIGFFPRHILVGCIGGVGVFLIQTGLNVAAGLGELDADLSWSLLKLYFTDAHILVLWTPAFALAVLLRIITHKFHHQLIFPMYFLVIPIIFYGVVLVAGLNLDSLRASGWLFDVGTSREPWYKFYSYFDFHNTSISALWATMPTQLALLFFNVLHPPLNVPALGVSLNKDDADLNLELTGHGVSNLIAGFMGVPSNYLAYVNSLLFYRVGGTTRLSGVLLALATSALLFVGTGPIAYIPVMEVGALIFVLGLDLVKEAVWDTRNRASRSEYITILGIMFCMTLYDFVSGVIFGLVLASVFFVIQNSRRHSIRNNFSGAAALSRVRRPKVGTQTRIICLQGYVFFGTISEVEDTCRAFLDKSAWEENPIRFLIVDLALVGGLDLSAAEAFVRVQRLLVAKRVILVFCGQPLSSDVAKALQAVDLWSGNAEVFATLNEALEWTENVYLRAWYSSSAQKQESHPNAPIPVADSYEALPSMLQGSFVNSPRQNHVQEVGSQIMQVATTRQNTLDSREQPHNTLIKTFAAHLELDEGFLTRVAPYFRSSILSAGTTVYRQGDPADGLYLIESGVLRATYRFADHLDLIEESCVAGTLSGELTALAGEPRNATVVAERQAVVWKLSVQDLARLERDHPQDAKLLIKLVLKTSKTDQDVLLASIAQYR</sequence>
<gene>
    <name evidence="9" type="ORF">BS47DRAFT_1378186</name>
</gene>
<evidence type="ECO:0000256" key="1">
    <source>
        <dbReference type="ARBA" id="ARBA00004141"/>
    </source>
</evidence>
<evidence type="ECO:0000256" key="4">
    <source>
        <dbReference type="ARBA" id="ARBA00023136"/>
    </source>
</evidence>
<dbReference type="InterPro" id="IPR036513">
    <property type="entry name" value="STAS_dom_sf"/>
</dbReference>
<dbReference type="InterPro" id="IPR052706">
    <property type="entry name" value="Membrane-Transporter-like"/>
</dbReference>
<dbReference type="AlphaFoldDB" id="A0A9P6AJF0"/>
<name>A0A9P6AJF0_9AGAM</name>
<feature type="region of interest" description="Disordered" evidence="5">
    <location>
        <begin position="1"/>
        <end position="45"/>
    </location>
</feature>
<dbReference type="Proteomes" id="UP000886523">
    <property type="component" value="Unassembled WGS sequence"/>
</dbReference>
<evidence type="ECO:0000313" key="9">
    <source>
        <dbReference type="EMBL" id="KAF9505966.1"/>
    </source>
</evidence>
<dbReference type="Pfam" id="PF01740">
    <property type="entry name" value="STAS"/>
    <property type="match status" value="1"/>
</dbReference>
<dbReference type="SUPFAM" id="SSF51206">
    <property type="entry name" value="cAMP-binding domain-like"/>
    <property type="match status" value="1"/>
</dbReference>
<dbReference type="GO" id="GO:0016020">
    <property type="term" value="C:membrane"/>
    <property type="evidence" value="ECO:0007669"/>
    <property type="project" value="UniProtKB-SubCell"/>
</dbReference>
<evidence type="ECO:0000256" key="5">
    <source>
        <dbReference type="SAM" id="MobiDB-lite"/>
    </source>
</evidence>
<reference evidence="9" key="1">
    <citation type="journal article" date="2020" name="Nat. Commun.">
        <title>Large-scale genome sequencing of mycorrhizal fungi provides insights into the early evolution of symbiotic traits.</title>
        <authorList>
            <person name="Miyauchi S."/>
            <person name="Kiss E."/>
            <person name="Kuo A."/>
            <person name="Drula E."/>
            <person name="Kohler A."/>
            <person name="Sanchez-Garcia M."/>
            <person name="Morin E."/>
            <person name="Andreopoulos B."/>
            <person name="Barry K.W."/>
            <person name="Bonito G."/>
            <person name="Buee M."/>
            <person name="Carver A."/>
            <person name="Chen C."/>
            <person name="Cichocki N."/>
            <person name="Clum A."/>
            <person name="Culley D."/>
            <person name="Crous P.W."/>
            <person name="Fauchery L."/>
            <person name="Girlanda M."/>
            <person name="Hayes R.D."/>
            <person name="Keri Z."/>
            <person name="LaButti K."/>
            <person name="Lipzen A."/>
            <person name="Lombard V."/>
            <person name="Magnuson J."/>
            <person name="Maillard F."/>
            <person name="Murat C."/>
            <person name="Nolan M."/>
            <person name="Ohm R.A."/>
            <person name="Pangilinan J."/>
            <person name="Pereira M.F."/>
            <person name="Perotto S."/>
            <person name="Peter M."/>
            <person name="Pfister S."/>
            <person name="Riley R."/>
            <person name="Sitrit Y."/>
            <person name="Stielow J.B."/>
            <person name="Szollosi G."/>
            <person name="Zifcakova L."/>
            <person name="Stursova M."/>
            <person name="Spatafora J.W."/>
            <person name="Tedersoo L."/>
            <person name="Vaario L.M."/>
            <person name="Yamada A."/>
            <person name="Yan M."/>
            <person name="Wang P."/>
            <person name="Xu J."/>
            <person name="Bruns T."/>
            <person name="Baldrian P."/>
            <person name="Vilgalys R."/>
            <person name="Dunand C."/>
            <person name="Henrissat B."/>
            <person name="Grigoriev I.V."/>
            <person name="Hibbett D."/>
            <person name="Nagy L.G."/>
            <person name="Martin F.M."/>
        </authorList>
    </citation>
    <scope>NUCLEOTIDE SEQUENCE</scope>
    <source>
        <strain evidence="9">UP504</strain>
    </source>
</reference>
<feature type="transmembrane region" description="Helical" evidence="6">
    <location>
        <begin position="454"/>
        <end position="473"/>
    </location>
</feature>
<comment type="caution">
    <text evidence="9">The sequence shown here is derived from an EMBL/GenBank/DDBJ whole genome shotgun (WGS) entry which is preliminary data.</text>
</comment>
<feature type="region of interest" description="Disordered" evidence="5">
    <location>
        <begin position="59"/>
        <end position="140"/>
    </location>
</feature>
<feature type="transmembrane region" description="Helical" evidence="6">
    <location>
        <begin position="411"/>
        <end position="434"/>
    </location>
</feature>
<evidence type="ECO:0008006" key="11">
    <source>
        <dbReference type="Google" id="ProtNLM"/>
    </source>
</evidence>
<organism evidence="9 10">
    <name type="scientific">Hydnum rufescens UP504</name>
    <dbReference type="NCBI Taxonomy" id="1448309"/>
    <lineage>
        <taxon>Eukaryota</taxon>
        <taxon>Fungi</taxon>
        <taxon>Dikarya</taxon>
        <taxon>Basidiomycota</taxon>
        <taxon>Agaricomycotina</taxon>
        <taxon>Agaricomycetes</taxon>
        <taxon>Cantharellales</taxon>
        <taxon>Hydnaceae</taxon>
        <taxon>Hydnum</taxon>
    </lineage>
</organism>
<dbReference type="PROSITE" id="PS50801">
    <property type="entry name" value="STAS"/>
    <property type="match status" value="1"/>
</dbReference>
<dbReference type="Gene3D" id="2.60.120.10">
    <property type="entry name" value="Jelly Rolls"/>
    <property type="match status" value="1"/>
</dbReference>
<dbReference type="PROSITE" id="PS50042">
    <property type="entry name" value="CNMP_BINDING_3"/>
    <property type="match status" value="1"/>
</dbReference>
<feature type="compositionally biased region" description="Low complexity" evidence="5">
    <location>
        <begin position="59"/>
        <end position="71"/>
    </location>
</feature>
<evidence type="ECO:0000259" key="8">
    <source>
        <dbReference type="PROSITE" id="PS50801"/>
    </source>
</evidence>
<feature type="transmembrane region" description="Helical" evidence="6">
    <location>
        <begin position="622"/>
        <end position="655"/>
    </location>
</feature>
<dbReference type="OrthoDB" id="409725at2759"/>
<evidence type="ECO:0000256" key="2">
    <source>
        <dbReference type="ARBA" id="ARBA00022692"/>
    </source>
</evidence>
<dbReference type="InterPro" id="IPR000595">
    <property type="entry name" value="cNMP-bd_dom"/>
</dbReference>
<dbReference type="PANTHER" id="PTHR43310:SF4">
    <property type="entry name" value="AFR304WP"/>
    <property type="match status" value="1"/>
</dbReference>
<feature type="transmembrane region" description="Helical" evidence="6">
    <location>
        <begin position="675"/>
        <end position="706"/>
    </location>
</feature>
<feature type="transmembrane region" description="Helical" evidence="6">
    <location>
        <begin position="300"/>
        <end position="328"/>
    </location>
</feature>
<keyword evidence="2 6" id="KW-0812">Transmembrane</keyword>
<keyword evidence="3 6" id="KW-1133">Transmembrane helix</keyword>
<dbReference type="InterPro" id="IPR002645">
    <property type="entry name" value="STAS_dom"/>
</dbReference>
<dbReference type="CDD" id="cd07042">
    <property type="entry name" value="STAS_SulP_like_sulfate_transporter"/>
    <property type="match status" value="1"/>
</dbReference>
<dbReference type="InterPro" id="IPR011547">
    <property type="entry name" value="SLC26A/SulP_dom"/>
</dbReference>
<feature type="region of interest" description="Disordered" evidence="5">
    <location>
        <begin position="154"/>
        <end position="207"/>
    </location>
</feature>
<accession>A0A9P6AJF0</accession>
<feature type="transmembrane region" description="Helical" evidence="6">
    <location>
        <begin position="340"/>
        <end position="359"/>
    </location>
</feature>
<dbReference type="SMART" id="SM00100">
    <property type="entry name" value="cNMP"/>
    <property type="match status" value="1"/>
</dbReference>
<evidence type="ECO:0000313" key="10">
    <source>
        <dbReference type="Proteomes" id="UP000886523"/>
    </source>
</evidence>
<feature type="transmembrane region" description="Helical" evidence="6">
    <location>
        <begin position="589"/>
        <end position="610"/>
    </location>
</feature>
<dbReference type="CDD" id="cd00038">
    <property type="entry name" value="CAP_ED"/>
    <property type="match status" value="1"/>
</dbReference>
<dbReference type="InterPro" id="IPR018490">
    <property type="entry name" value="cNMP-bd_dom_sf"/>
</dbReference>
<dbReference type="SUPFAM" id="SSF52091">
    <property type="entry name" value="SpoIIaa-like"/>
    <property type="match status" value="1"/>
</dbReference>
<evidence type="ECO:0000259" key="7">
    <source>
        <dbReference type="PROSITE" id="PS50042"/>
    </source>
</evidence>
<keyword evidence="4 6" id="KW-0472">Membrane</keyword>
<keyword evidence="10" id="KW-1185">Reference proteome</keyword>
<feature type="transmembrane region" description="Helical" evidence="6">
    <location>
        <begin position="270"/>
        <end position="294"/>
    </location>
</feature>
<feature type="transmembrane region" description="Helical" evidence="6">
    <location>
        <begin position="485"/>
        <end position="505"/>
    </location>
</feature>
<dbReference type="Gene3D" id="3.30.750.24">
    <property type="entry name" value="STAS domain"/>
    <property type="match status" value="1"/>
</dbReference>
<dbReference type="Pfam" id="PF00916">
    <property type="entry name" value="Sulfate_transp"/>
    <property type="match status" value="1"/>
</dbReference>
<dbReference type="PANTHER" id="PTHR43310">
    <property type="entry name" value="SULFATE TRANSPORTER YBAR-RELATED"/>
    <property type="match status" value="1"/>
</dbReference>
<feature type="compositionally biased region" description="Low complexity" evidence="5">
    <location>
        <begin position="27"/>
        <end position="41"/>
    </location>
</feature>
<feature type="domain" description="STAS" evidence="8">
    <location>
        <begin position="738"/>
        <end position="844"/>
    </location>
</feature>
<comment type="subcellular location">
    <subcellularLocation>
        <location evidence="1">Membrane</location>
        <topology evidence="1">Multi-pass membrane protein</topology>
    </subcellularLocation>
</comment>